<sequence length="494" mass="54362">MTLAEKSGVLLSSAQPYKMKSNMTYPGVRKPLRIVWIASAAFAVMTLLDVSPAFSQGNASKSSECRIEAVDYKGWQAQQVSNQWVQLIVVPQNGGRLMQVTFAGHPYLFVNPKLAGKYFPPSSSQWFNYGGDKLWLLPEGNDDEQHWAGNSDVLDDGPFTFRKISEGHSCEIELTSPADPQTGIQFARTISLDAESPRIAFHASMKNVTGHTVEWSMQSVSQYDTSISAAADSDPDAHMNHDFWTFTPLNPASSYLNRYHVRFGPAENLAVRVREDGLFSVHYVHMAAELWLDSIEGWLAVVDGSSQYAMVERFQYDERRIYPGKASVIFWTNGTETRLNSDGNLSLSGDPDAGPYYLEAELNSPMCRLRPGESCAFDTEWFPTRSGSEFHGATEAGIVIRPLKATVNQNGKIGLSGAFGVFFPGRLMARLYDEYGHLAATTPVAEVSPTEPVLLESAIASPGKCSRLSIHLVDNNGVDRGALEEVQLGGQDSH</sequence>
<name>A0A2U3L350_9BACT</name>
<dbReference type="Proteomes" id="UP000238701">
    <property type="component" value="Unassembled WGS sequence"/>
</dbReference>
<evidence type="ECO:0000313" key="1">
    <source>
        <dbReference type="EMBL" id="SPF46209.1"/>
    </source>
</evidence>
<evidence type="ECO:0000313" key="2">
    <source>
        <dbReference type="Proteomes" id="UP000238701"/>
    </source>
</evidence>
<protein>
    <submittedName>
        <fullName evidence="1">Uncharacterized protein</fullName>
    </submittedName>
</protein>
<proteinExistence type="predicted"/>
<reference evidence="2" key="1">
    <citation type="submission" date="2018-02" db="EMBL/GenBank/DDBJ databases">
        <authorList>
            <person name="Hausmann B."/>
        </authorList>
    </citation>
    <scope>NUCLEOTIDE SEQUENCE [LARGE SCALE GENOMIC DNA]</scope>
    <source>
        <strain evidence="2">Peat soil MAG SbA1</strain>
    </source>
</reference>
<organism evidence="1 2">
    <name type="scientific">Candidatus Sulfotelmatobacter kueseliae</name>
    <dbReference type="NCBI Taxonomy" id="2042962"/>
    <lineage>
        <taxon>Bacteria</taxon>
        <taxon>Pseudomonadati</taxon>
        <taxon>Acidobacteriota</taxon>
        <taxon>Terriglobia</taxon>
        <taxon>Terriglobales</taxon>
        <taxon>Candidatus Korobacteraceae</taxon>
        <taxon>Candidatus Sulfotelmatobacter</taxon>
    </lineage>
</organism>
<gene>
    <name evidence="1" type="ORF">SBA1_640017</name>
</gene>
<accession>A0A2U3L350</accession>
<dbReference type="EMBL" id="OMOD01000160">
    <property type="protein sequence ID" value="SPF46209.1"/>
    <property type="molecule type" value="Genomic_DNA"/>
</dbReference>
<dbReference type="AlphaFoldDB" id="A0A2U3L350"/>